<proteinExistence type="predicted"/>
<evidence type="ECO:0000313" key="4">
    <source>
        <dbReference type="EMBL" id="MBM7560826.1"/>
    </source>
</evidence>
<dbReference type="EMBL" id="JAFBDT010000002">
    <property type="protein sequence ID" value="MBM7560826.1"/>
    <property type="molecule type" value="Genomic_DNA"/>
</dbReference>
<dbReference type="InterPro" id="IPR011990">
    <property type="entry name" value="TPR-like_helical_dom_sf"/>
</dbReference>
<dbReference type="InterPro" id="IPR000160">
    <property type="entry name" value="GGDEF_dom"/>
</dbReference>
<dbReference type="PROSITE" id="PS50293">
    <property type="entry name" value="TPR_REGION"/>
    <property type="match status" value="1"/>
</dbReference>
<feature type="domain" description="GGDEF" evidence="3">
    <location>
        <begin position="532"/>
        <end position="655"/>
    </location>
</feature>
<dbReference type="RefSeq" id="WP_204661563.1">
    <property type="nucleotide sequence ID" value="NZ_JAFBDT010000002.1"/>
</dbReference>
<comment type="caution">
    <text evidence="4">The sequence shown here is derived from an EMBL/GenBank/DDBJ whole genome shotgun (WGS) entry which is preliminary data.</text>
</comment>
<protein>
    <submittedName>
        <fullName evidence="4">Diguanylate cyclase (GGDEF)-like protein</fullName>
    </submittedName>
</protein>
<evidence type="ECO:0000256" key="1">
    <source>
        <dbReference type="PROSITE-ProRule" id="PRU00339"/>
    </source>
</evidence>
<dbReference type="Gene3D" id="1.25.40.10">
    <property type="entry name" value="Tetratricopeptide repeat domain"/>
    <property type="match status" value="2"/>
</dbReference>
<dbReference type="InterPro" id="IPR019734">
    <property type="entry name" value="TPR_rpt"/>
</dbReference>
<dbReference type="Gene3D" id="3.30.70.270">
    <property type="match status" value="1"/>
</dbReference>
<dbReference type="Pfam" id="PF13424">
    <property type="entry name" value="TPR_12"/>
    <property type="match status" value="1"/>
</dbReference>
<dbReference type="SUPFAM" id="SSF55781">
    <property type="entry name" value="GAF domain-like"/>
    <property type="match status" value="1"/>
</dbReference>
<dbReference type="NCBIfam" id="TIGR00254">
    <property type="entry name" value="GGDEF"/>
    <property type="match status" value="1"/>
</dbReference>
<evidence type="ECO:0000256" key="2">
    <source>
        <dbReference type="SAM" id="Coils"/>
    </source>
</evidence>
<name>A0ABS2MN54_9FIRM</name>
<dbReference type="SUPFAM" id="SSF48452">
    <property type="entry name" value="TPR-like"/>
    <property type="match status" value="1"/>
</dbReference>
<dbReference type="PROSITE" id="PS50005">
    <property type="entry name" value="TPR"/>
    <property type="match status" value="1"/>
</dbReference>
<keyword evidence="2" id="KW-0175">Coiled coil</keyword>
<keyword evidence="5" id="KW-1185">Reference proteome</keyword>
<gene>
    <name evidence="4" type="ORF">JOC49_000340</name>
</gene>
<dbReference type="CDD" id="cd01949">
    <property type="entry name" value="GGDEF"/>
    <property type="match status" value="1"/>
</dbReference>
<dbReference type="InterPro" id="IPR050469">
    <property type="entry name" value="Diguanylate_Cyclase"/>
</dbReference>
<evidence type="ECO:0000259" key="3">
    <source>
        <dbReference type="PROSITE" id="PS50887"/>
    </source>
</evidence>
<dbReference type="PANTHER" id="PTHR45138:SF9">
    <property type="entry name" value="DIGUANYLATE CYCLASE DGCM-RELATED"/>
    <property type="match status" value="1"/>
</dbReference>
<sequence>MMQTDILEKLNEVDKMPNRTMALYETYEHKESFQSIDDSVKGLLYGRALVINGRHRAAASVIERALKFFQQMNLSIYAFHCLVNISIATRELKSYEASLQIAHDAYELSQSIGKDNYTVRALTILSAAYSVLDQSEKAITLLNEAASYLPNLETGRLHGDIYNNIAHELMKQERYDEALAHLHEAYKVYSTVYKDESFLNESIALFNIGNIYYKKADYERAFETLTRALEIAQTNPVLVIKRECHRLMVQVCEKLKRYKEAFEHFREFDLIEQDIIEDNKREAYESVKVQFEEKLKRNEERIDVLRNVELKSKTIELERTLKNVSMIAKIGQKLTSSMDMDEIYGHLRKSIYSLMSVNVFGLALYDAPREKIIYKYFEENGKQLPLMEIDLHDGKSLASYCILNSEDLYIRDFDRERNAYIPKDDCVGIGDMDDGETTHCIIYCRLITEEGCVGLITLQSYNAYEYDVKDFEVVKTLAGYVAIAISNAQKRNILLEKTRELEHFSYRDGLTDVYNRRFFNEKIEAWHQNKLSDLGILIADMNHLKQINDQYGHIVGDMYLIEVCTILKRCAGTDLVFRLGGDEFAVLVENATEEGLAVLSKKIHEACDRFTFEYVPLSVALGYAVHTKDMPDFTRTFAGAESKMYLEKKRYHYLR</sequence>
<keyword evidence="1" id="KW-0802">TPR repeat</keyword>
<dbReference type="Gene3D" id="3.30.450.40">
    <property type="match status" value="1"/>
</dbReference>
<dbReference type="Proteomes" id="UP000767854">
    <property type="component" value="Unassembled WGS sequence"/>
</dbReference>
<dbReference type="SMART" id="SM00028">
    <property type="entry name" value="TPR"/>
    <property type="match status" value="3"/>
</dbReference>
<dbReference type="Pfam" id="PF00990">
    <property type="entry name" value="GGDEF"/>
    <property type="match status" value="1"/>
</dbReference>
<dbReference type="InterPro" id="IPR043128">
    <property type="entry name" value="Rev_trsase/Diguanyl_cyclase"/>
</dbReference>
<evidence type="ECO:0000313" key="5">
    <source>
        <dbReference type="Proteomes" id="UP000767854"/>
    </source>
</evidence>
<feature type="repeat" description="TPR" evidence="1">
    <location>
        <begin position="202"/>
        <end position="235"/>
    </location>
</feature>
<dbReference type="PANTHER" id="PTHR45138">
    <property type="entry name" value="REGULATORY COMPONENTS OF SENSORY TRANSDUCTION SYSTEM"/>
    <property type="match status" value="1"/>
</dbReference>
<feature type="coiled-coil region" evidence="2">
    <location>
        <begin position="281"/>
        <end position="308"/>
    </location>
</feature>
<dbReference type="InterPro" id="IPR029016">
    <property type="entry name" value="GAF-like_dom_sf"/>
</dbReference>
<organism evidence="4 5">
    <name type="scientific">Fusibacter tunisiensis</name>
    <dbReference type="NCBI Taxonomy" id="1008308"/>
    <lineage>
        <taxon>Bacteria</taxon>
        <taxon>Bacillati</taxon>
        <taxon>Bacillota</taxon>
        <taxon>Clostridia</taxon>
        <taxon>Eubacteriales</taxon>
        <taxon>Eubacteriales Family XII. Incertae Sedis</taxon>
        <taxon>Fusibacter</taxon>
    </lineage>
</organism>
<dbReference type="InterPro" id="IPR029787">
    <property type="entry name" value="Nucleotide_cyclase"/>
</dbReference>
<dbReference type="PROSITE" id="PS50887">
    <property type="entry name" value="GGDEF"/>
    <property type="match status" value="1"/>
</dbReference>
<dbReference type="SUPFAM" id="SSF55073">
    <property type="entry name" value="Nucleotide cyclase"/>
    <property type="match status" value="1"/>
</dbReference>
<dbReference type="SMART" id="SM00267">
    <property type="entry name" value="GGDEF"/>
    <property type="match status" value="1"/>
</dbReference>
<reference evidence="4 5" key="1">
    <citation type="submission" date="2021-01" db="EMBL/GenBank/DDBJ databases">
        <title>Genomic Encyclopedia of Type Strains, Phase IV (KMG-IV): sequencing the most valuable type-strain genomes for metagenomic binning, comparative biology and taxonomic classification.</title>
        <authorList>
            <person name="Goeker M."/>
        </authorList>
    </citation>
    <scope>NUCLEOTIDE SEQUENCE [LARGE SCALE GENOMIC DNA]</scope>
    <source>
        <strain evidence="4 5">DSM 24436</strain>
    </source>
</reference>
<accession>A0ABS2MN54</accession>